<keyword evidence="5" id="KW-1185">Reference proteome</keyword>
<organism evidence="4 5">
    <name type="scientific">Nyssa sinensis</name>
    <dbReference type="NCBI Taxonomy" id="561372"/>
    <lineage>
        <taxon>Eukaryota</taxon>
        <taxon>Viridiplantae</taxon>
        <taxon>Streptophyta</taxon>
        <taxon>Embryophyta</taxon>
        <taxon>Tracheophyta</taxon>
        <taxon>Spermatophyta</taxon>
        <taxon>Magnoliopsida</taxon>
        <taxon>eudicotyledons</taxon>
        <taxon>Gunneridae</taxon>
        <taxon>Pentapetalae</taxon>
        <taxon>asterids</taxon>
        <taxon>Cornales</taxon>
        <taxon>Nyssaceae</taxon>
        <taxon>Nyssa</taxon>
    </lineage>
</organism>
<dbReference type="OrthoDB" id="616075at2759"/>
<evidence type="ECO:0000256" key="2">
    <source>
        <dbReference type="SAM" id="Coils"/>
    </source>
</evidence>
<feature type="coiled-coil region" evidence="2">
    <location>
        <begin position="255"/>
        <end position="282"/>
    </location>
</feature>
<proteinExistence type="predicted"/>
<dbReference type="Pfam" id="PF25014">
    <property type="entry name" value="NET2A"/>
    <property type="match status" value="1"/>
</dbReference>
<feature type="coiled-coil region" evidence="2">
    <location>
        <begin position="318"/>
        <end position="383"/>
    </location>
</feature>
<evidence type="ECO:0000259" key="3">
    <source>
        <dbReference type="PROSITE" id="PS51774"/>
    </source>
</evidence>
<feature type="coiled-coil region" evidence="2">
    <location>
        <begin position="667"/>
        <end position="694"/>
    </location>
</feature>
<accession>A0A5J5AKI4</accession>
<feature type="domain" description="NAB" evidence="3">
    <location>
        <begin position="1"/>
        <end position="58"/>
    </location>
</feature>
<dbReference type="PANTHER" id="PTHR31631:SF0">
    <property type="entry name" value="PROTEIN NETWORKED 2D"/>
    <property type="match status" value="1"/>
</dbReference>
<dbReference type="PANTHER" id="PTHR31631">
    <property type="entry name" value="PROTEIN NETWORKED 2D"/>
    <property type="match status" value="1"/>
</dbReference>
<dbReference type="GO" id="GO:0003779">
    <property type="term" value="F:actin binding"/>
    <property type="evidence" value="ECO:0007669"/>
    <property type="project" value="InterPro"/>
</dbReference>
<dbReference type="InterPro" id="IPR056889">
    <property type="entry name" value="NET2A-D/KIP1-like_C"/>
</dbReference>
<evidence type="ECO:0000256" key="1">
    <source>
        <dbReference type="ARBA" id="ARBA00023054"/>
    </source>
</evidence>
<dbReference type="EMBL" id="CM018043">
    <property type="protein sequence ID" value="KAA8530754.1"/>
    <property type="molecule type" value="Genomic_DNA"/>
</dbReference>
<sequence length="700" mass="80690">MEEKVQHALKLIDEDGDSFAKRAEMYYKRRPELINYVEECYRAYRALAGRYDRLSTELQNANTTIASVFPEQVQFVMDDDDDYAAPRIPELPSQVSATNVAKVPNRDLKHLLTSASKKLKAQKSSTTENTNKAVVKSGLSKSEALEEIDKLQKDILVLQTVKEFVKSSYESGLEKFWEIEKQITEKQERVFSLQDEFSMGKEKQERSTKEARAEYKRIEDAQEKLESLKNGFLPDQEKPCNNDESMKAEEKSHFLNQEVGSMTQEREELESLREKIKEHLDAGSKSSLTVTELAEKIDELVNKVFSLETAVSSQTALTDRLKSETDDLQAQIRALEDDKVTLIDGTNNLSNRLGEMETKLHGIQNLNQNVENQSNNLQTHFTEARCSLDHLSKELVSVKPDEELDGLEEEEGSLIEVKSQVVLEKQEDMPNPSRDLKTEVVEDKYEQVVSASVKNQGEEREIKANESRADKVEKHDLSQKVNILLNTKPKEVATVKEDELNWRQMLLNGVEDKEKILLTEYTTILRNYKDVKRELGDVEKKYQDSIFEMLVQLKEQRNAIAKRDRKIQSLRQKLNFPQESFDQSKELKNAPQSLSDLVNDRSAKPETTDLNLNEISSTKNEEYIKLMLIGEPRTISPIEEKLRMNIDAILDENLGFWLRFSSSFHQIQKFKTEVQDLQNEILKLKEKEKTKQEGSTYKRS</sequence>
<gene>
    <name evidence="4" type="ORF">F0562_005478</name>
</gene>
<dbReference type="PROSITE" id="PS51774">
    <property type="entry name" value="NAB"/>
    <property type="match status" value="1"/>
</dbReference>
<protein>
    <recommendedName>
        <fullName evidence="3">NAB domain-containing protein</fullName>
    </recommendedName>
</protein>
<evidence type="ECO:0000313" key="5">
    <source>
        <dbReference type="Proteomes" id="UP000325577"/>
    </source>
</evidence>
<keyword evidence="1 2" id="KW-0175">Coiled coil</keyword>
<dbReference type="AlphaFoldDB" id="A0A5J5AKI4"/>
<evidence type="ECO:0000313" key="4">
    <source>
        <dbReference type="EMBL" id="KAA8530754.1"/>
    </source>
</evidence>
<dbReference type="InterPro" id="IPR011684">
    <property type="entry name" value="NAB"/>
</dbReference>
<dbReference type="InterPro" id="IPR056888">
    <property type="entry name" value="NET2A-D/KIP1-like_dom"/>
</dbReference>
<dbReference type="Pfam" id="PF07765">
    <property type="entry name" value="KIP1"/>
    <property type="match status" value="1"/>
</dbReference>
<feature type="coiled-coil region" evidence="2">
    <location>
        <begin position="201"/>
        <end position="231"/>
    </location>
</feature>
<reference evidence="4 5" key="1">
    <citation type="submission" date="2019-09" db="EMBL/GenBank/DDBJ databases">
        <title>A chromosome-level genome assembly of the Chinese tupelo Nyssa sinensis.</title>
        <authorList>
            <person name="Yang X."/>
            <person name="Kang M."/>
            <person name="Yang Y."/>
            <person name="Xiong H."/>
            <person name="Wang M."/>
            <person name="Zhang Z."/>
            <person name="Wang Z."/>
            <person name="Wu H."/>
            <person name="Ma T."/>
            <person name="Liu J."/>
            <person name="Xi Z."/>
        </authorList>
    </citation>
    <scope>NUCLEOTIDE SEQUENCE [LARGE SCALE GENOMIC DNA]</scope>
    <source>
        <strain evidence="4">J267</strain>
        <tissue evidence="4">Leaf</tissue>
    </source>
</reference>
<dbReference type="Pfam" id="PF24918">
    <property type="entry name" value="NET2A_C"/>
    <property type="match status" value="1"/>
</dbReference>
<dbReference type="Proteomes" id="UP000325577">
    <property type="component" value="Linkage Group LG2"/>
</dbReference>
<name>A0A5J5AKI4_9ASTE</name>